<evidence type="ECO:0000256" key="3">
    <source>
        <dbReference type="SAM" id="MobiDB-lite"/>
    </source>
</evidence>
<comment type="caution">
    <text evidence="6">The sequence shown here is derived from an EMBL/GenBank/DDBJ whole genome shotgun (WGS) entry which is preliminary data.</text>
</comment>
<dbReference type="InterPro" id="IPR028081">
    <property type="entry name" value="Leu-bd"/>
</dbReference>
<dbReference type="AlphaFoldDB" id="A0A937RSH6"/>
<dbReference type="PANTHER" id="PTHR47235:SF1">
    <property type="entry name" value="BLR6548 PROTEIN"/>
    <property type="match status" value="1"/>
</dbReference>
<evidence type="ECO:0000256" key="4">
    <source>
        <dbReference type="SAM" id="SignalP"/>
    </source>
</evidence>
<feature type="chain" id="PRO_5039351780" evidence="4">
    <location>
        <begin position="21"/>
        <end position="436"/>
    </location>
</feature>
<evidence type="ECO:0000256" key="2">
    <source>
        <dbReference type="ARBA" id="ARBA00022729"/>
    </source>
</evidence>
<proteinExistence type="inferred from homology"/>
<dbReference type="PANTHER" id="PTHR47235">
    <property type="entry name" value="BLR6548 PROTEIN"/>
    <property type="match status" value="1"/>
</dbReference>
<keyword evidence="7" id="KW-1185">Reference proteome</keyword>
<feature type="domain" description="Leucine-binding protein" evidence="5">
    <location>
        <begin position="59"/>
        <end position="280"/>
    </location>
</feature>
<dbReference type="PROSITE" id="PS51257">
    <property type="entry name" value="PROKAR_LIPOPROTEIN"/>
    <property type="match status" value="1"/>
</dbReference>
<dbReference type="RefSeq" id="WP_203002546.1">
    <property type="nucleotide sequence ID" value="NZ_JADWYU010000112.1"/>
</dbReference>
<dbReference type="Gene3D" id="3.40.50.2300">
    <property type="match status" value="2"/>
</dbReference>
<gene>
    <name evidence="6" type="ORF">I7412_33250</name>
</gene>
<dbReference type="SUPFAM" id="SSF53822">
    <property type="entry name" value="Periplasmic binding protein-like I"/>
    <property type="match status" value="1"/>
</dbReference>
<accession>A0A937RSH6</accession>
<evidence type="ECO:0000256" key="1">
    <source>
        <dbReference type="ARBA" id="ARBA00010062"/>
    </source>
</evidence>
<protein>
    <submittedName>
        <fullName evidence="6">ABC transporter substrate-binding protein</fullName>
    </submittedName>
</protein>
<sequence>MRNLRRGAGLLATAVAIALAGCSVESSDKADPQAGAEASPEAFPAPPAPAISPGVTDDEIKIGFVYPDLEKVRQYIAIDHGDYEATFTALVDKVNEAGGVNGRKLVPVFGAVNTLSPAGAQETCVRLTQDEKVFAVVGSLNADEPLCYLQTHQTAVIGGPLTAARYAKAKAPWFSDQRGGDEVEGGIEQYAAGGALNGKKVAVIATADDKDTVDSIVLPALKRAGVTPTEVSVVAVDLNDEAATNQQFNVSIEKFQTAGVDTVIVATRATVQFSRQLAKTAYRPTLLFTDRNSVASFVRAKENEPNLVALQNSTGIGTYADITEKGFAECARIAEEAIPEIRGKIVDPNNVPRGAPNYAISVGVSCTALRLFQAIAGKAGRDLTYQTFQEAGFSLGPFRTPAAADEATYGPQTPHGNIPPHLFDFDSKTGTFVLRD</sequence>
<name>A0A937RSH6_9ACTN</name>
<organism evidence="6 7">
    <name type="scientific">Frankia nepalensis</name>
    <dbReference type="NCBI Taxonomy" id="1836974"/>
    <lineage>
        <taxon>Bacteria</taxon>
        <taxon>Bacillati</taxon>
        <taxon>Actinomycetota</taxon>
        <taxon>Actinomycetes</taxon>
        <taxon>Frankiales</taxon>
        <taxon>Frankiaceae</taxon>
        <taxon>Frankia</taxon>
    </lineage>
</organism>
<keyword evidence="2 4" id="KW-0732">Signal</keyword>
<dbReference type="EMBL" id="JAEACQ010000290">
    <property type="protein sequence ID" value="MBL7631943.1"/>
    <property type="molecule type" value="Genomic_DNA"/>
</dbReference>
<reference evidence="6" key="1">
    <citation type="submission" date="2020-12" db="EMBL/GenBank/DDBJ databases">
        <title>Genomic characterization of non-nitrogen-fixing Frankia strains.</title>
        <authorList>
            <person name="Carlos-Shanley C."/>
            <person name="Guerra T."/>
            <person name="Hahn D."/>
        </authorList>
    </citation>
    <scope>NUCLEOTIDE SEQUENCE</scope>
    <source>
        <strain evidence="6">CN6</strain>
    </source>
</reference>
<dbReference type="Pfam" id="PF13458">
    <property type="entry name" value="Peripla_BP_6"/>
    <property type="match status" value="1"/>
</dbReference>
<dbReference type="Proteomes" id="UP000604475">
    <property type="component" value="Unassembled WGS sequence"/>
</dbReference>
<dbReference type="InterPro" id="IPR028082">
    <property type="entry name" value="Peripla_BP_I"/>
</dbReference>
<evidence type="ECO:0000313" key="6">
    <source>
        <dbReference type="EMBL" id="MBL7631943.1"/>
    </source>
</evidence>
<feature type="signal peptide" evidence="4">
    <location>
        <begin position="1"/>
        <end position="20"/>
    </location>
</feature>
<evidence type="ECO:0000259" key="5">
    <source>
        <dbReference type="Pfam" id="PF13458"/>
    </source>
</evidence>
<evidence type="ECO:0000313" key="7">
    <source>
        <dbReference type="Proteomes" id="UP000604475"/>
    </source>
</evidence>
<comment type="similarity">
    <text evidence="1">Belongs to the leucine-binding protein family.</text>
</comment>
<feature type="region of interest" description="Disordered" evidence="3">
    <location>
        <begin position="28"/>
        <end position="53"/>
    </location>
</feature>